<organism evidence="3 4">
    <name type="scientific">Paenibacillus thailandensis</name>
    <dbReference type="NCBI Taxonomy" id="393250"/>
    <lineage>
        <taxon>Bacteria</taxon>
        <taxon>Bacillati</taxon>
        <taxon>Bacillota</taxon>
        <taxon>Bacilli</taxon>
        <taxon>Bacillales</taxon>
        <taxon>Paenibacillaceae</taxon>
        <taxon>Paenibacillus</taxon>
    </lineage>
</organism>
<gene>
    <name evidence="3" type="ORF">ACFSW5_20570</name>
</gene>
<sequence>MMVNRGFMRLAVRGAIRAFAEEKLLAWLGALGLVLAAGIAVYMGVFGAFVPPEGDISSAFSFDAAIGIFMLSIAAILPVSGFGSRARAVVRWVFVPIVVYSYGVETIQRLRGVNPRFSNGSVVDAVAGGVFGLASFVLIIVTAVVAVSFFRRKLLAERPLLILGIRYSFLSVMLGFASGLWMIALNGRFSGPDGNIIVLHGLSFHALQVLPLLGWLLERTGAEARAARMLLHLGSAAWIAAVAAVAVQTIAGRTVFEWTALPVLAGAGLLVCLAAVAAAAGAELLKPHNAAASSSSAGLEERQTGSALLRDKDLSGG</sequence>
<feature type="transmembrane region" description="Helical" evidence="2">
    <location>
        <begin position="229"/>
        <end position="251"/>
    </location>
</feature>
<comment type="caution">
    <text evidence="3">The sequence shown here is derived from an EMBL/GenBank/DDBJ whole genome shotgun (WGS) entry which is preliminary data.</text>
</comment>
<keyword evidence="2" id="KW-1133">Transmembrane helix</keyword>
<feature type="transmembrane region" description="Helical" evidence="2">
    <location>
        <begin position="56"/>
        <end position="77"/>
    </location>
</feature>
<dbReference type="EMBL" id="JBHUMY010000031">
    <property type="protein sequence ID" value="MFD2662656.1"/>
    <property type="molecule type" value="Genomic_DNA"/>
</dbReference>
<feature type="transmembrane region" description="Helical" evidence="2">
    <location>
        <begin position="161"/>
        <end position="184"/>
    </location>
</feature>
<feature type="transmembrane region" description="Helical" evidence="2">
    <location>
        <begin position="263"/>
        <end position="285"/>
    </location>
</feature>
<feature type="transmembrane region" description="Helical" evidence="2">
    <location>
        <begin position="196"/>
        <end position="217"/>
    </location>
</feature>
<dbReference type="Proteomes" id="UP001597493">
    <property type="component" value="Unassembled WGS sequence"/>
</dbReference>
<feature type="transmembrane region" description="Helical" evidence="2">
    <location>
        <begin position="24"/>
        <end position="50"/>
    </location>
</feature>
<feature type="transmembrane region" description="Helical" evidence="2">
    <location>
        <begin position="125"/>
        <end position="149"/>
    </location>
</feature>
<keyword evidence="4" id="KW-1185">Reference proteome</keyword>
<keyword evidence="2" id="KW-0812">Transmembrane</keyword>
<proteinExistence type="predicted"/>
<name>A0ABW5R2J2_9BACL</name>
<protein>
    <submittedName>
        <fullName evidence="3">Uncharacterized protein</fullName>
    </submittedName>
</protein>
<feature type="region of interest" description="Disordered" evidence="1">
    <location>
        <begin position="292"/>
        <end position="317"/>
    </location>
</feature>
<feature type="transmembrane region" description="Helical" evidence="2">
    <location>
        <begin position="89"/>
        <end position="105"/>
    </location>
</feature>
<accession>A0ABW5R2J2</accession>
<reference evidence="4" key="1">
    <citation type="journal article" date="2019" name="Int. J. Syst. Evol. Microbiol.">
        <title>The Global Catalogue of Microorganisms (GCM) 10K type strain sequencing project: providing services to taxonomists for standard genome sequencing and annotation.</title>
        <authorList>
            <consortium name="The Broad Institute Genomics Platform"/>
            <consortium name="The Broad Institute Genome Sequencing Center for Infectious Disease"/>
            <person name="Wu L."/>
            <person name="Ma J."/>
        </authorList>
    </citation>
    <scope>NUCLEOTIDE SEQUENCE [LARGE SCALE GENOMIC DNA]</scope>
    <source>
        <strain evidence="4">TISTR 1827</strain>
    </source>
</reference>
<evidence type="ECO:0000256" key="2">
    <source>
        <dbReference type="SAM" id="Phobius"/>
    </source>
</evidence>
<feature type="compositionally biased region" description="Basic and acidic residues" evidence="1">
    <location>
        <begin position="299"/>
        <end position="317"/>
    </location>
</feature>
<keyword evidence="2" id="KW-0472">Membrane</keyword>
<evidence type="ECO:0000256" key="1">
    <source>
        <dbReference type="SAM" id="MobiDB-lite"/>
    </source>
</evidence>
<evidence type="ECO:0000313" key="3">
    <source>
        <dbReference type="EMBL" id="MFD2662656.1"/>
    </source>
</evidence>
<evidence type="ECO:0000313" key="4">
    <source>
        <dbReference type="Proteomes" id="UP001597493"/>
    </source>
</evidence>
<dbReference type="RefSeq" id="WP_379277284.1">
    <property type="nucleotide sequence ID" value="NZ_JBHUGT010000043.1"/>
</dbReference>